<name>A0A814X4E6_9BILA</name>
<feature type="compositionally biased region" description="Low complexity" evidence="1">
    <location>
        <begin position="730"/>
        <end position="768"/>
    </location>
</feature>
<sequence length="778" mass="87560">MATLGRPFHLGMLYDVRSDKLITGVTLWDPQSLANHTITHKQSNTSCEIITKDSLQDKAHALGVEASLTLRLFSGLMSISGSAKYAEDYQKANDAARLTLKYSTTTHFQQLTMEHLGKGNLDHLDLHDKNLATHVVTGVVYGAEAFFVFDRTVLKGETKEEVSDRLQEIFENSIFKMEGDAKLNLTKQEKNFVDKLHCEYYGDFRLNKYPNSFNEAVTVYRQLPSMLGKNNKNAIPKAVWLYPLHLLDYNVTRIVREISPKLVHDSISTIENMRSLKVRGLDLSNSSIFTSLNHMKEQLLDFTARLSEIQYDLKEKIALYLPKLRENTGVEESVLFNVFKQADSSPFNQRKLESWLKEKEKEIALMTTWIKTLTKDRSLHILIKSSSLDEVIDDSRYDYIFCLSFRFIEENDPQLTNMQNYLHNKNSFNSSTSGKKHTTWFGNRHNMTKFHENVQQFQEFAEANNAGNASIKFIVNEEYSVNDTKTIELILYERGSGKKDFIIPSKPGAPYAISVTDNNVTLSWADAASGTEEVQNYKVMYQKHRGKTLVAKNQSEEEEQWAEEYTKASHKKIIILNLPPSTTFVFKVQSITAIGLSAISACSKPIQTLAKEVESIHIIYEASDKTIFNGSKHGGNKNKTSNKTECGPFTFNAGEKIIQVNGRNDSRIHSLQFVTNENKTIPDPKCGGNDGGAFNDSNNGYYLSFISGGSGTVLDRIQFHWVKFQDATTELPSTSATSSTTTSTTTTSTTRTTTTSTTTITTSAQKTSPIVTTMSNGM</sequence>
<dbReference type="InterPro" id="IPR001229">
    <property type="entry name" value="Jacalin-like_lectin_dom"/>
</dbReference>
<dbReference type="SMART" id="SM00060">
    <property type="entry name" value="FN3"/>
    <property type="match status" value="1"/>
</dbReference>
<dbReference type="InterPro" id="IPR036404">
    <property type="entry name" value="Jacalin-like_lectin_dom_sf"/>
</dbReference>
<dbReference type="Pfam" id="PF18078">
    <property type="entry name" value="Thioredoxin_11"/>
    <property type="match status" value="1"/>
</dbReference>
<dbReference type="InterPro" id="IPR013783">
    <property type="entry name" value="Ig-like_fold"/>
</dbReference>
<evidence type="ECO:0000256" key="1">
    <source>
        <dbReference type="SAM" id="MobiDB-lite"/>
    </source>
</evidence>
<dbReference type="PANTHER" id="PTHR31594">
    <property type="entry name" value="AIG1-TYPE G DOMAIN-CONTAINING PROTEIN"/>
    <property type="match status" value="1"/>
</dbReference>
<feature type="region of interest" description="Disordered" evidence="1">
    <location>
        <begin position="730"/>
        <end position="778"/>
    </location>
</feature>
<evidence type="ECO:0000313" key="4">
    <source>
        <dbReference type="EMBL" id="CAF1209291.1"/>
    </source>
</evidence>
<dbReference type="InterPro" id="IPR048997">
    <property type="entry name" value="Stonustoxin-like_helical"/>
</dbReference>
<dbReference type="EMBL" id="CAJNOE010000425">
    <property type="protein sequence ID" value="CAF1209291.1"/>
    <property type="molecule type" value="Genomic_DNA"/>
</dbReference>
<feature type="domain" description="Fibronectin type-III" evidence="2">
    <location>
        <begin position="506"/>
        <end position="611"/>
    </location>
</feature>
<dbReference type="PANTHER" id="PTHR31594:SF16">
    <property type="entry name" value="SI:CH211-281L24.3"/>
    <property type="match status" value="1"/>
</dbReference>
<dbReference type="Pfam" id="PF24674">
    <property type="entry name" value="MACPF_SNTX"/>
    <property type="match status" value="1"/>
</dbReference>
<dbReference type="InterPro" id="IPR003961">
    <property type="entry name" value="FN3_dom"/>
</dbReference>
<protein>
    <recommendedName>
        <fullName evidence="6">Fibronectin type-III domain-containing protein</fullName>
    </recommendedName>
</protein>
<evidence type="ECO:0000259" key="3">
    <source>
        <dbReference type="PROSITE" id="PS51752"/>
    </source>
</evidence>
<dbReference type="SUPFAM" id="SSF49265">
    <property type="entry name" value="Fibronectin type III"/>
    <property type="match status" value="1"/>
</dbReference>
<accession>A0A814X4E6</accession>
<dbReference type="Gene3D" id="2.100.10.30">
    <property type="entry name" value="Jacalin-like lectin domain"/>
    <property type="match status" value="1"/>
</dbReference>
<dbReference type="Gene3D" id="2.60.40.10">
    <property type="entry name" value="Immunoglobulins"/>
    <property type="match status" value="1"/>
</dbReference>
<reference evidence="4" key="1">
    <citation type="submission" date="2021-02" db="EMBL/GenBank/DDBJ databases">
        <authorList>
            <person name="Nowell W R."/>
        </authorList>
    </citation>
    <scope>NUCLEOTIDE SEQUENCE</scope>
</reference>
<dbReference type="InterPro" id="IPR036116">
    <property type="entry name" value="FN3_sf"/>
</dbReference>
<dbReference type="InterPro" id="IPR052090">
    <property type="entry name" value="Cytolytic_pore-forming_toxin"/>
</dbReference>
<dbReference type="Pfam" id="PF01419">
    <property type="entry name" value="Jacalin"/>
    <property type="match status" value="1"/>
</dbReference>
<proteinExistence type="predicted"/>
<dbReference type="PROSITE" id="PS51752">
    <property type="entry name" value="JACALIN_LECTIN"/>
    <property type="match status" value="1"/>
</dbReference>
<organism evidence="4 5">
    <name type="scientific">Adineta steineri</name>
    <dbReference type="NCBI Taxonomy" id="433720"/>
    <lineage>
        <taxon>Eukaryota</taxon>
        <taxon>Metazoa</taxon>
        <taxon>Spiralia</taxon>
        <taxon>Gnathifera</taxon>
        <taxon>Rotifera</taxon>
        <taxon>Eurotatoria</taxon>
        <taxon>Bdelloidea</taxon>
        <taxon>Adinetida</taxon>
        <taxon>Adinetidae</taxon>
        <taxon>Adineta</taxon>
    </lineage>
</organism>
<feature type="compositionally biased region" description="Polar residues" evidence="1">
    <location>
        <begin position="769"/>
        <end position="778"/>
    </location>
</feature>
<evidence type="ECO:0008006" key="6">
    <source>
        <dbReference type="Google" id="ProtNLM"/>
    </source>
</evidence>
<dbReference type="CDD" id="cd00063">
    <property type="entry name" value="FN3"/>
    <property type="match status" value="1"/>
</dbReference>
<dbReference type="Proteomes" id="UP000663860">
    <property type="component" value="Unassembled WGS sequence"/>
</dbReference>
<feature type="domain" description="Jacalin-type lectin" evidence="3">
    <location>
        <begin position="570"/>
        <end position="723"/>
    </location>
</feature>
<dbReference type="Pfam" id="PF00041">
    <property type="entry name" value="fn3"/>
    <property type="match status" value="1"/>
</dbReference>
<gene>
    <name evidence="4" type="ORF">IZO911_LOCUS29077</name>
</gene>
<evidence type="ECO:0000313" key="5">
    <source>
        <dbReference type="Proteomes" id="UP000663860"/>
    </source>
</evidence>
<dbReference type="InterPro" id="IPR040581">
    <property type="entry name" value="Thioredoxin_11"/>
</dbReference>
<dbReference type="PROSITE" id="PS50853">
    <property type="entry name" value="FN3"/>
    <property type="match status" value="1"/>
</dbReference>
<dbReference type="SUPFAM" id="SSF51101">
    <property type="entry name" value="Mannose-binding lectins"/>
    <property type="match status" value="1"/>
</dbReference>
<evidence type="ECO:0000259" key="2">
    <source>
        <dbReference type="PROSITE" id="PS50853"/>
    </source>
</evidence>
<comment type="caution">
    <text evidence="4">The sequence shown here is derived from an EMBL/GenBank/DDBJ whole genome shotgun (WGS) entry which is preliminary data.</text>
</comment>
<dbReference type="AlphaFoldDB" id="A0A814X4E6"/>
<dbReference type="Pfam" id="PF21109">
    <property type="entry name" value="Stonustoxin_helical"/>
    <property type="match status" value="1"/>
</dbReference>
<dbReference type="InterPro" id="IPR056072">
    <property type="entry name" value="SNTX_MACPF/CDC-like_dom"/>
</dbReference>